<evidence type="ECO:0000256" key="4">
    <source>
        <dbReference type="ARBA" id="ARBA00022840"/>
    </source>
</evidence>
<keyword evidence="2 6" id="KW-0547">Nucleotide-binding</keyword>
<proteinExistence type="inferred from homology"/>
<dbReference type="InterPro" id="IPR050339">
    <property type="entry name" value="CC_SR_Kinase"/>
</dbReference>
<name>A0AAN4YZ48_9BILA</name>
<evidence type="ECO:0000256" key="7">
    <source>
        <dbReference type="RuleBase" id="RU000304"/>
    </source>
</evidence>
<keyword evidence="3" id="KW-0418">Kinase</keyword>
<organism evidence="9 10">
    <name type="scientific">Pristionchus mayeri</name>
    <dbReference type="NCBI Taxonomy" id="1317129"/>
    <lineage>
        <taxon>Eukaryota</taxon>
        <taxon>Metazoa</taxon>
        <taxon>Ecdysozoa</taxon>
        <taxon>Nematoda</taxon>
        <taxon>Chromadorea</taxon>
        <taxon>Rhabditida</taxon>
        <taxon>Rhabditina</taxon>
        <taxon>Diplogasteromorpha</taxon>
        <taxon>Diplogasteroidea</taxon>
        <taxon>Neodiplogasteridae</taxon>
        <taxon>Pristionchus</taxon>
    </lineage>
</organism>
<gene>
    <name evidence="9" type="ORF">PMAYCL1PPCAC_01111</name>
</gene>
<dbReference type="EMBL" id="BTRK01000001">
    <property type="protein sequence ID" value="GMR30916.1"/>
    <property type="molecule type" value="Genomic_DNA"/>
</dbReference>
<keyword evidence="1" id="KW-0808">Transferase</keyword>
<evidence type="ECO:0000256" key="6">
    <source>
        <dbReference type="PROSITE-ProRule" id="PRU10141"/>
    </source>
</evidence>
<reference evidence="10" key="1">
    <citation type="submission" date="2022-10" db="EMBL/GenBank/DDBJ databases">
        <title>Genome assembly of Pristionchus species.</title>
        <authorList>
            <person name="Yoshida K."/>
            <person name="Sommer R.J."/>
        </authorList>
    </citation>
    <scope>NUCLEOTIDE SEQUENCE [LARGE SCALE GENOMIC DNA]</scope>
    <source>
        <strain evidence="10">RS5460</strain>
    </source>
</reference>
<dbReference type="GO" id="GO:0005524">
    <property type="term" value="F:ATP binding"/>
    <property type="evidence" value="ECO:0007669"/>
    <property type="project" value="UniProtKB-UniRule"/>
</dbReference>
<keyword evidence="4 6" id="KW-0067">ATP-binding</keyword>
<dbReference type="InterPro" id="IPR008271">
    <property type="entry name" value="Ser/Thr_kinase_AS"/>
</dbReference>
<dbReference type="InterPro" id="IPR017441">
    <property type="entry name" value="Protein_kinase_ATP_BS"/>
</dbReference>
<dbReference type="InterPro" id="IPR000719">
    <property type="entry name" value="Prot_kinase_dom"/>
</dbReference>
<dbReference type="SUPFAM" id="SSF56112">
    <property type="entry name" value="Protein kinase-like (PK-like)"/>
    <property type="match status" value="1"/>
</dbReference>
<dbReference type="Gene3D" id="3.30.200.20">
    <property type="entry name" value="Phosphorylase Kinase, domain 1"/>
    <property type="match status" value="1"/>
</dbReference>
<dbReference type="GO" id="GO:0005634">
    <property type="term" value="C:nucleus"/>
    <property type="evidence" value="ECO:0007669"/>
    <property type="project" value="TreeGrafter"/>
</dbReference>
<feature type="binding site" evidence="6">
    <location>
        <position position="118"/>
    </location>
    <ligand>
        <name>ATP</name>
        <dbReference type="ChEBI" id="CHEBI:30616"/>
    </ligand>
</feature>
<sequence>RPKTEIAGMFGGSLYVTSHDTITIGRKTQRRTSLHKLSFRALQYIYQQYAKRKKETVETRYKWSKVPVGGDNELSKTRLLTEYVVSHPPLGQGSYGTVYKVKSRHDCREYAVKMMVIKEETERYALKEVETLSDIDHPGIVRYFHTWKETSKSEMARQQTTVFLQMELCEQSLREWLRLNQSTRDLAKMKEWFRQIVSAVEHIHSKKIIHRDLKPDNILLDTNQNPKICDFGIVADIAATGNPMSRTWKIGTDLYMAPEQRCFVYDWQVDIFPLGIILFELCVPIKDVDHKEVLRSFRNESEPPKLDDAPDELRPLILSLSSFDSESRPNCTAIL</sequence>
<dbReference type="PANTHER" id="PTHR11042">
    <property type="entry name" value="EUKARYOTIC TRANSLATION INITIATION FACTOR 2-ALPHA KINASE EIF2-ALPHA KINASE -RELATED"/>
    <property type="match status" value="1"/>
</dbReference>
<feature type="non-terminal residue" evidence="9">
    <location>
        <position position="1"/>
    </location>
</feature>
<dbReference type="PROSITE" id="PS00107">
    <property type="entry name" value="PROTEIN_KINASE_ATP"/>
    <property type="match status" value="1"/>
</dbReference>
<dbReference type="PROSITE" id="PS00108">
    <property type="entry name" value="PROTEIN_KINASE_ST"/>
    <property type="match status" value="1"/>
</dbReference>
<evidence type="ECO:0000256" key="2">
    <source>
        <dbReference type="ARBA" id="ARBA00022741"/>
    </source>
</evidence>
<evidence type="ECO:0000313" key="9">
    <source>
        <dbReference type="EMBL" id="GMR30916.1"/>
    </source>
</evidence>
<dbReference type="AlphaFoldDB" id="A0AAN4YZ48"/>
<dbReference type="SMART" id="SM00220">
    <property type="entry name" value="S_TKc"/>
    <property type="match status" value="1"/>
</dbReference>
<evidence type="ECO:0000256" key="5">
    <source>
        <dbReference type="ARBA" id="ARBA00037982"/>
    </source>
</evidence>
<feature type="domain" description="Protein kinase" evidence="8">
    <location>
        <begin position="84"/>
        <end position="335"/>
    </location>
</feature>
<dbReference type="InterPro" id="IPR011009">
    <property type="entry name" value="Kinase-like_dom_sf"/>
</dbReference>
<accession>A0AAN4YZ48</accession>
<dbReference type="Proteomes" id="UP001328107">
    <property type="component" value="Unassembled WGS sequence"/>
</dbReference>
<dbReference type="PROSITE" id="PS50011">
    <property type="entry name" value="PROTEIN_KINASE_DOM"/>
    <property type="match status" value="1"/>
</dbReference>
<evidence type="ECO:0000256" key="1">
    <source>
        <dbReference type="ARBA" id="ARBA00022679"/>
    </source>
</evidence>
<dbReference type="Gene3D" id="1.10.510.10">
    <property type="entry name" value="Transferase(Phosphotransferase) domain 1"/>
    <property type="match status" value="1"/>
</dbReference>
<evidence type="ECO:0000259" key="8">
    <source>
        <dbReference type="PROSITE" id="PS50011"/>
    </source>
</evidence>
<feature type="non-terminal residue" evidence="9">
    <location>
        <position position="335"/>
    </location>
</feature>
<dbReference type="GO" id="GO:0005737">
    <property type="term" value="C:cytoplasm"/>
    <property type="evidence" value="ECO:0007669"/>
    <property type="project" value="TreeGrafter"/>
</dbReference>
<dbReference type="PANTHER" id="PTHR11042:SF91">
    <property type="entry name" value="EUKARYOTIC TRANSLATION INITIATION FACTOR 2-ALPHA KINASE"/>
    <property type="match status" value="1"/>
</dbReference>
<evidence type="ECO:0000256" key="3">
    <source>
        <dbReference type="ARBA" id="ARBA00022777"/>
    </source>
</evidence>
<keyword evidence="10" id="KW-1185">Reference proteome</keyword>
<dbReference type="GO" id="GO:0004694">
    <property type="term" value="F:eukaryotic translation initiation factor 2alpha kinase activity"/>
    <property type="evidence" value="ECO:0007669"/>
    <property type="project" value="TreeGrafter"/>
</dbReference>
<evidence type="ECO:0000313" key="10">
    <source>
        <dbReference type="Proteomes" id="UP001328107"/>
    </source>
</evidence>
<protein>
    <recommendedName>
        <fullName evidence="8">Protein kinase domain-containing protein</fullName>
    </recommendedName>
</protein>
<dbReference type="Pfam" id="PF00069">
    <property type="entry name" value="Pkinase"/>
    <property type="match status" value="1"/>
</dbReference>
<keyword evidence="7" id="KW-0723">Serine/threonine-protein kinase</keyword>
<comment type="similarity">
    <text evidence="5">Belongs to the protein kinase superfamily. Ser/Thr protein kinase family. GCN2 subfamily.</text>
</comment>
<comment type="caution">
    <text evidence="9">The sequence shown here is derived from an EMBL/GenBank/DDBJ whole genome shotgun (WGS) entry which is preliminary data.</text>
</comment>